<sequence length="194" mass="19915">MSTGYTGDVPVHGPATGDQLLIDAADEADVLLGLAGSAGLTKVVTTHGHDDHWQALAEVAGKTGAQPADAPHIPVATDCPVRDGDRIRFGDVELTVTHLAGHTAGSIALSYEEPEGIVHGFTGDVLFPGGVGKTTTNRSPCCWRVSRASSSTPIRTAPGSTPVTAPSPHSVPNGRNWRNGAVAAGKRRISALCT</sequence>
<protein>
    <recommendedName>
        <fullName evidence="2">Metallo-beta-lactamase domain-containing protein</fullName>
    </recommendedName>
</protein>
<dbReference type="PANTHER" id="PTHR46233:SF1">
    <property type="entry name" value="CONSERVED PROTEIN"/>
    <property type="match status" value="1"/>
</dbReference>
<dbReference type="SUPFAM" id="SSF56281">
    <property type="entry name" value="Metallo-hydrolase/oxidoreductase"/>
    <property type="match status" value="1"/>
</dbReference>
<dbReference type="Gene3D" id="3.60.15.10">
    <property type="entry name" value="Ribonuclease Z/Hydroxyacylglutathione hydrolase-like"/>
    <property type="match status" value="1"/>
</dbReference>
<dbReference type="AlphaFoldDB" id="A0A2A9FCZ6"/>
<dbReference type="InterPro" id="IPR051453">
    <property type="entry name" value="MBL_Glyoxalase_II"/>
</dbReference>
<reference evidence="3 4" key="1">
    <citation type="submission" date="2017-10" db="EMBL/GenBank/DDBJ databases">
        <title>Sequencing the genomes of 1000 actinobacteria strains.</title>
        <authorList>
            <person name="Klenk H.-P."/>
        </authorList>
    </citation>
    <scope>NUCLEOTIDE SEQUENCE [LARGE SCALE GENOMIC DNA]</scope>
    <source>
        <strain evidence="3 4">DSM 46092</strain>
    </source>
</reference>
<dbReference type="EMBL" id="PDJK01000002">
    <property type="protein sequence ID" value="PFG49234.1"/>
    <property type="molecule type" value="Genomic_DNA"/>
</dbReference>
<comment type="caution">
    <text evidence="3">The sequence shown here is derived from an EMBL/GenBank/DDBJ whole genome shotgun (WGS) entry which is preliminary data.</text>
</comment>
<dbReference type="SMART" id="SM00849">
    <property type="entry name" value="Lactamase_B"/>
    <property type="match status" value="1"/>
</dbReference>
<keyword evidence="4" id="KW-1185">Reference proteome</keyword>
<organism evidence="3 4">
    <name type="scientific">Amycolatopsis sulphurea</name>
    <dbReference type="NCBI Taxonomy" id="76022"/>
    <lineage>
        <taxon>Bacteria</taxon>
        <taxon>Bacillati</taxon>
        <taxon>Actinomycetota</taxon>
        <taxon>Actinomycetes</taxon>
        <taxon>Pseudonocardiales</taxon>
        <taxon>Pseudonocardiaceae</taxon>
        <taxon>Amycolatopsis</taxon>
    </lineage>
</organism>
<feature type="compositionally biased region" description="Polar residues" evidence="1">
    <location>
        <begin position="150"/>
        <end position="164"/>
    </location>
</feature>
<evidence type="ECO:0000256" key="1">
    <source>
        <dbReference type="SAM" id="MobiDB-lite"/>
    </source>
</evidence>
<gene>
    <name evidence="3" type="ORF">ATK36_4374</name>
</gene>
<evidence type="ECO:0000313" key="3">
    <source>
        <dbReference type="EMBL" id="PFG49234.1"/>
    </source>
</evidence>
<dbReference type="PANTHER" id="PTHR46233">
    <property type="entry name" value="HYDROXYACYLGLUTATHIONE HYDROLASE GLOC"/>
    <property type="match status" value="1"/>
</dbReference>
<name>A0A2A9FCZ6_9PSEU</name>
<dbReference type="CDD" id="cd06262">
    <property type="entry name" value="metallo-hydrolase-like_MBL-fold"/>
    <property type="match status" value="1"/>
</dbReference>
<feature type="region of interest" description="Disordered" evidence="1">
    <location>
        <begin position="150"/>
        <end position="178"/>
    </location>
</feature>
<evidence type="ECO:0000313" key="4">
    <source>
        <dbReference type="Proteomes" id="UP000243542"/>
    </source>
</evidence>
<dbReference type="InterPro" id="IPR001279">
    <property type="entry name" value="Metallo-B-lactamas"/>
</dbReference>
<feature type="domain" description="Metallo-beta-lactamase" evidence="2">
    <location>
        <begin position="16"/>
        <end position="169"/>
    </location>
</feature>
<proteinExistence type="predicted"/>
<accession>A0A2A9FCZ6</accession>
<dbReference type="RefSeq" id="WP_098513175.1">
    <property type="nucleotide sequence ID" value="NZ_JBIAKZ010000001.1"/>
</dbReference>
<dbReference type="Proteomes" id="UP000243542">
    <property type="component" value="Unassembled WGS sequence"/>
</dbReference>
<evidence type="ECO:0000259" key="2">
    <source>
        <dbReference type="SMART" id="SM00849"/>
    </source>
</evidence>
<dbReference type="InterPro" id="IPR036866">
    <property type="entry name" value="RibonucZ/Hydroxyglut_hydro"/>
</dbReference>